<dbReference type="AlphaFoldDB" id="A0A818DBS6"/>
<gene>
    <name evidence="3" type="ORF">KIK155_LOCUS11966</name>
    <name evidence="4" type="ORF">TOA249_LOCUS3362</name>
</gene>
<proteinExistence type="predicted"/>
<dbReference type="EMBL" id="CAJOBS010000117">
    <property type="protein sequence ID" value="CAF4500124.1"/>
    <property type="molecule type" value="Genomic_DNA"/>
</dbReference>
<feature type="chain" id="PRO_5036414354" evidence="2">
    <location>
        <begin position="18"/>
        <end position="158"/>
    </location>
</feature>
<dbReference type="Proteomes" id="UP000663838">
    <property type="component" value="Unassembled WGS sequence"/>
</dbReference>
<name>A0A818DBS6_9BILA</name>
<keyword evidence="2" id="KW-0732">Signal</keyword>
<reference evidence="3" key="1">
    <citation type="submission" date="2021-02" db="EMBL/GenBank/DDBJ databases">
        <authorList>
            <person name="Nowell W R."/>
        </authorList>
    </citation>
    <scope>NUCLEOTIDE SEQUENCE</scope>
</reference>
<accession>A0A818DBS6</accession>
<organism evidence="3 5">
    <name type="scientific">Rotaria socialis</name>
    <dbReference type="NCBI Taxonomy" id="392032"/>
    <lineage>
        <taxon>Eukaryota</taxon>
        <taxon>Metazoa</taxon>
        <taxon>Spiralia</taxon>
        <taxon>Gnathifera</taxon>
        <taxon>Rotifera</taxon>
        <taxon>Eurotatoria</taxon>
        <taxon>Bdelloidea</taxon>
        <taxon>Philodinida</taxon>
        <taxon>Philodinidae</taxon>
        <taxon>Rotaria</taxon>
    </lineage>
</organism>
<protein>
    <submittedName>
        <fullName evidence="3">Uncharacterized protein</fullName>
    </submittedName>
</protein>
<evidence type="ECO:0000256" key="2">
    <source>
        <dbReference type="SAM" id="SignalP"/>
    </source>
</evidence>
<dbReference type="Proteomes" id="UP000663865">
    <property type="component" value="Unassembled WGS sequence"/>
</dbReference>
<comment type="caution">
    <text evidence="3">The sequence shown here is derived from an EMBL/GenBank/DDBJ whole genome shotgun (WGS) entry which is preliminary data.</text>
</comment>
<evidence type="ECO:0000256" key="1">
    <source>
        <dbReference type="SAM" id="MobiDB-lite"/>
    </source>
</evidence>
<feature type="region of interest" description="Disordered" evidence="1">
    <location>
        <begin position="25"/>
        <end position="48"/>
    </location>
</feature>
<sequence>MKLLICFALICVVLVAAQGRGYRYEGKGNRRPGGRGPGSPGSWGRPSRNNANDSWGTKLCANSTVAQSFLTQTQQVIANLRSNGSFTQALQNRANAIAYIGNQANGDLLSSNCTSFFSGLRNAKALDKKAVATAIRLDNTAQRLLSRVVKSLLGTNNG</sequence>
<dbReference type="EMBL" id="CAJNYV010001909">
    <property type="protein sequence ID" value="CAF3445123.1"/>
    <property type="molecule type" value="Genomic_DNA"/>
</dbReference>
<evidence type="ECO:0000313" key="4">
    <source>
        <dbReference type="EMBL" id="CAF4500124.1"/>
    </source>
</evidence>
<evidence type="ECO:0000313" key="3">
    <source>
        <dbReference type="EMBL" id="CAF3445123.1"/>
    </source>
</evidence>
<evidence type="ECO:0000313" key="5">
    <source>
        <dbReference type="Proteomes" id="UP000663865"/>
    </source>
</evidence>
<feature type="signal peptide" evidence="2">
    <location>
        <begin position="1"/>
        <end position="17"/>
    </location>
</feature>